<name>A0A3B1AL15_9ZZZZ</name>
<dbReference type="AlphaFoldDB" id="A0A3B1AL15"/>
<proteinExistence type="predicted"/>
<evidence type="ECO:0000313" key="1">
    <source>
        <dbReference type="EMBL" id="VAX06549.1"/>
    </source>
</evidence>
<dbReference type="SUPFAM" id="SSF52151">
    <property type="entry name" value="FabD/lysophospholipase-like"/>
    <property type="match status" value="1"/>
</dbReference>
<protein>
    <submittedName>
        <fullName evidence="1">Uncharacterized protein</fullName>
    </submittedName>
</protein>
<organism evidence="1">
    <name type="scientific">hydrothermal vent metagenome</name>
    <dbReference type="NCBI Taxonomy" id="652676"/>
    <lineage>
        <taxon>unclassified sequences</taxon>
        <taxon>metagenomes</taxon>
        <taxon>ecological metagenomes</taxon>
    </lineage>
</organism>
<dbReference type="EMBL" id="UOFY01000008">
    <property type="protein sequence ID" value="VAX06549.1"/>
    <property type="molecule type" value="Genomic_DNA"/>
</dbReference>
<sequence length="54" mass="5619">MNINTLPLLFIILTFMPAHGHAAQQDASVLERPKIALMLSAGGAPGLAHIGVLS</sequence>
<accession>A0A3B1AL15</accession>
<dbReference type="Gene3D" id="3.40.1090.10">
    <property type="entry name" value="Cytosolic phospholipase A2 catalytic domain"/>
    <property type="match status" value="1"/>
</dbReference>
<dbReference type="InterPro" id="IPR016035">
    <property type="entry name" value="Acyl_Trfase/lysoPLipase"/>
</dbReference>
<reference evidence="1" key="1">
    <citation type="submission" date="2018-06" db="EMBL/GenBank/DDBJ databases">
        <authorList>
            <person name="Zhirakovskaya E."/>
        </authorList>
    </citation>
    <scope>NUCLEOTIDE SEQUENCE</scope>
</reference>
<gene>
    <name evidence="1" type="ORF">MNBD_GAMMA25-1931</name>
</gene>